<proteinExistence type="predicted"/>
<accession>A0ABW8A7N7</accession>
<feature type="compositionally biased region" description="Acidic residues" evidence="1">
    <location>
        <begin position="33"/>
        <end position="43"/>
    </location>
</feature>
<dbReference type="EMBL" id="JBITMB010000005">
    <property type="protein sequence ID" value="MFI7442769.1"/>
    <property type="molecule type" value="Genomic_DNA"/>
</dbReference>
<protein>
    <submittedName>
        <fullName evidence="2">Uncharacterized protein</fullName>
    </submittedName>
</protein>
<gene>
    <name evidence="2" type="ORF">ACIBP5_22605</name>
</gene>
<evidence type="ECO:0000256" key="1">
    <source>
        <dbReference type="SAM" id="MobiDB-lite"/>
    </source>
</evidence>
<comment type="caution">
    <text evidence="2">The sequence shown here is derived from an EMBL/GenBank/DDBJ whole genome shotgun (WGS) entry which is preliminary data.</text>
</comment>
<dbReference type="Proteomes" id="UP001612928">
    <property type="component" value="Unassembled WGS sequence"/>
</dbReference>
<feature type="region of interest" description="Disordered" evidence="1">
    <location>
        <begin position="1"/>
        <end position="43"/>
    </location>
</feature>
<name>A0ABW8A7N7_9ACTN</name>
<evidence type="ECO:0000313" key="3">
    <source>
        <dbReference type="Proteomes" id="UP001612928"/>
    </source>
</evidence>
<keyword evidence="3" id="KW-1185">Reference proteome</keyword>
<sequence>MSPPLASRFPWHNERAAAPVPWPSHHDRHQEGEEQDVEEDRRP</sequence>
<reference evidence="2 3" key="1">
    <citation type="submission" date="2024-10" db="EMBL/GenBank/DDBJ databases">
        <title>The Natural Products Discovery Center: Release of the First 8490 Sequenced Strains for Exploring Actinobacteria Biosynthetic Diversity.</title>
        <authorList>
            <person name="Kalkreuter E."/>
            <person name="Kautsar S.A."/>
            <person name="Yang D."/>
            <person name="Bader C.D."/>
            <person name="Teijaro C.N."/>
            <person name="Fluegel L."/>
            <person name="Davis C.M."/>
            <person name="Simpson J.R."/>
            <person name="Lauterbach L."/>
            <person name="Steele A.D."/>
            <person name="Gui C."/>
            <person name="Meng S."/>
            <person name="Li G."/>
            <person name="Viehrig K."/>
            <person name="Ye F."/>
            <person name="Su P."/>
            <person name="Kiefer A.F."/>
            <person name="Nichols A."/>
            <person name="Cepeda A.J."/>
            <person name="Yan W."/>
            <person name="Fan B."/>
            <person name="Jiang Y."/>
            <person name="Adhikari A."/>
            <person name="Zheng C.-J."/>
            <person name="Schuster L."/>
            <person name="Cowan T.M."/>
            <person name="Smanski M.J."/>
            <person name="Chevrette M.G."/>
            <person name="De Carvalho L.P.S."/>
            <person name="Shen B."/>
        </authorList>
    </citation>
    <scope>NUCLEOTIDE SEQUENCE [LARGE SCALE GENOMIC DNA]</scope>
    <source>
        <strain evidence="2 3">NPDC049503</strain>
    </source>
</reference>
<dbReference type="RefSeq" id="WP_397022742.1">
    <property type="nucleotide sequence ID" value="NZ_JBITMB010000005.1"/>
</dbReference>
<evidence type="ECO:0000313" key="2">
    <source>
        <dbReference type="EMBL" id="MFI7442769.1"/>
    </source>
</evidence>
<organism evidence="2 3">
    <name type="scientific">Nonomuraea indica</name>
    <dbReference type="NCBI Taxonomy" id="1581193"/>
    <lineage>
        <taxon>Bacteria</taxon>
        <taxon>Bacillati</taxon>
        <taxon>Actinomycetota</taxon>
        <taxon>Actinomycetes</taxon>
        <taxon>Streptosporangiales</taxon>
        <taxon>Streptosporangiaceae</taxon>
        <taxon>Nonomuraea</taxon>
    </lineage>
</organism>